<dbReference type="GO" id="GO:0005737">
    <property type="term" value="C:cytoplasm"/>
    <property type="evidence" value="ECO:0007669"/>
    <property type="project" value="UniProtKB-SubCell"/>
</dbReference>
<evidence type="ECO:0000256" key="8">
    <source>
        <dbReference type="ARBA" id="ARBA00023163"/>
    </source>
</evidence>
<keyword evidence="8 9" id="KW-0804">Transcription</keyword>
<keyword evidence="10" id="KW-0282">Flagellum</keyword>
<keyword evidence="10" id="KW-0969">Cilium</keyword>
<dbReference type="InterPro" id="IPR007944">
    <property type="entry name" value="FlhC"/>
</dbReference>
<dbReference type="Pfam" id="PF05280">
    <property type="entry name" value="FlhC"/>
    <property type="match status" value="1"/>
</dbReference>
<comment type="function">
    <text evidence="9">Functions in complex with FlhD as a master transcriptional regulator that regulates transcription of several flagellar and non-flagellar operons by binding to their promoter region. Activates expression of class 2 flagellar genes, including fliA, which is a flagellum-specific sigma factor that turns on the class 3 genes. Also regulates genes whose products function in a variety of physiological pathways.</text>
</comment>
<evidence type="ECO:0000313" key="11">
    <source>
        <dbReference type="Proteomes" id="UP000270261"/>
    </source>
</evidence>
<keyword evidence="5 9" id="KW-0805">Transcription regulation</keyword>
<dbReference type="AlphaFoldDB" id="A0A426FR19"/>
<gene>
    <name evidence="9 10" type="primary">flhC</name>
    <name evidence="10" type="ORF">EHV23_02620</name>
</gene>
<dbReference type="GO" id="GO:0044781">
    <property type="term" value="P:bacterial-type flagellum organization"/>
    <property type="evidence" value="ECO:0007669"/>
    <property type="project" value="UniProtKB-KW"/>
</dbReference>
<comment type="subcellular location">
    <subcellularLocation>
        <location evidence="9">Cytoplasm</location>
    </subcellularLocation>
</comment>
<evidence type="ECO:0000256" key="6">
    <source>
        <dbReference type="ARBA" id="ARBA00023125"/>
    </source>
</evidence>
<evidence type="ECO:0000256" key="7">
    <source>
        <dbReference type="ARBA" id="ARBA00023159"/>
    </source>
</evidence>
<feature type="binding site" evidence="9">
    <location>
        <position position="137"/>
    </location>
    <ligand>
        <name>Zn(2+)</name>
        <dbReference type="ChEBI" id="CHEBI:29105"/>
    </ligand>
</feature>
<name>A0A426FR19_9BURK</name>
<keyword evidence="11" id="KW-1185">Reference proteome</keyword>
<keyword evidence="10" id="KW-0966">Cell projection</keyword>
<keyword evidence="7 9" id="KW-0010">Activator</keyword>
<evidence type="ECO:0000256" key="9">
    <source>
        <dbReference type="HAMAP-Rule" id="MF_01891"/>
    </source>
</evidence>
<dbReference type="GO" id="GO:0045893">
    <property type="term" value="P:positive regulation of DNA-templated transcription"/>
    <property type="evidence" value="ECO:0007669"/>
    <property type="project" value="InterPro"/>
</dbReference>
<keyword evidence="4 9" id="KW-0862">Zinc</keyword>
<evidence type="ECO:0000256" key="3">
    <source>
        <dbReference type="ARBA" id="ARBA00022795"/>
    </source>
</evidence>
<evidence type="ECO:0000256" key="2">
    <source>
        <dbReference type="ARBA" id="ARBA00022723"/>
    </source>
</evidence>
<feature type="binding site" evidence="9">
    <location>
        <position position="160"/>
    </location>
    <ligand>
        <name>Zn(2+)</name>
        <dbReference type="ChEBI" id="CHEBI:29105"/>
    </ligand>
</feature>
<comment type="caution">
    <text evidence="10">The sequence shown here is derived from an EMBL/GenBank/DDBJ whole genome shotgun (WGS) entry which is preliminary data.</text>
</comment>
<keyword evidence="1 9" id="KW-0963">Cytoplasm</keyword>
<feature type="binding site" evidence="9">
    <location>
        <position position="140"/>
    </location>
    <ligand>
        <name>Zn(2+)</name>
        <dbReference type="ChEBI" id="CHEBI:29105"/>
    </ligand>
</feature>
<dbReference type="EMBL" id="RRUE01000001">
    <property type="protein sequence ID" value="RRN45156.1"/>
    <property type="molecule type" value="Genomic_DNA"/>
</dbReference>
<keyword evidence="3 9" id="KW-1005">Bacterial flagellum biogenesis</keyword>
<dbReference type="GO" id="GO:1902208">
    <property type="term" value="P:regulation of bacterial-type flagellum assembly"/>
    <property type="evidence" value="ECO:0007669"/>
    <property type="project" value="UniProtKB-UniRule"/>
</dbReference>
<dbReference type="SUPFAM" id="SSF160930">
    <property type="entry name" value="FlhC-like"/>
    <property type="match status" value="1"/>
</dbReference>
<sequence>MSARSLLEDNRQIVKAIRMIELGARLQMLQSETDLPYERLLKLYKEVAGKSPSKGQLPFSTDWFMTWQPNIHASLFYNIHTYLMKSAPIDDSDAIIKAYELYTAEVKSYGVEPMLSLTRAWRLVRFIDTGLVTAMQCRRCKGQFINHPYELEDRFVCGLCEPPARAGKARKAGAIH</sequence>
<comment type="similarity">
    <text evidence="9">Belongs to the FlhC family.</text>
</comment>
<keyword evidence="6 9" id="KW-0238">DNA-binding</keyword>
<reference evidence="10 11" key="1">
    <citation type="submission" date="2018-11" db="EMBL/GenBank/DDBJ databases">
        <title>Genome sequencing of Lautropia sp. KCOM 2505 (= ChDC F240).</title>
        <authorList>
            <person name="Kook J.-K."/>
            <person name="Park S.-N."/>
            <person name="Lim Y.K."/>
        </authorList>
    </citation>
    <scope>NUCLEOTIDE SEQUENCE [LARGE SCALE GENOMIC DNA]</scope>
    <source>
        <strain evidence="10 11">KCOM 2505</strain>
    </source>
</reference>
<evidence type="ECO:0000256" key="4">
    <source>
        <dbReference type="ARBA" id="ARBA00022833"/>
    </source>
</evidence>
<dbReference type="HAMAP" id="MF_01891">
    <property type="entry name" value="FhlC"/>
    <property type="match status" value="1"/>
</dbReference>
<proteinExistence type="inferred from homology"/>
<evidence type="ECO:0000256" key="1">
    <source>
        <dbReference type="ARBA" id="ARBA00022490"/>
    </source>
</evidence>
<keyword evidence="2 9" id="KW-0479">Metal-binding</keyword>
<feature type="binding site" evidence="9">
    <location>
        <position position="157"/>
    </location>
    <ligand>
        <name>Zn(2+)</name>
        <dbReference type="ChEBI" id="CHEBI:29105"/>
    </ligand>
</feature>
<dbReference type="RefSeq" id="WP_125094587.1">
    <property type="nucleotide sequence ID" value="NZ_RRUE01000001.1"/>
</dbReference>
<dbReference type="GO" id="GO:0008270">
    <property type="term" value="F:zinc ion binding"/>
    <property type="evidence" value="ECO:0007669"/>
    <property type="project" value="UniProtKB-UniRule"/>
</dbReference>
<evidence type="ECO:0000313" key="10">
    <source>
        <dbReference type="EMBL" id="RRN45156.1"/>
    </source>
</evidence>
<evidence type="ECO:0000256" key="5">
    <source>
        <dbReference type="ARBA" id="ARBA00023015"/>
    </source>
</evidence>
<dbReference type="PIRSF" id="PIRSF003159">
    <property type="entry name" value="FlhC"/>
    <property type="match status" value="1"/>
</dbReference>
<dbReference type="Proteomes" id="UP000270261">
    <property type="component" value="Unassembled WGS sequence"/>
</dbReference>
<organism evidence="10 11">
    <name type="scientific">Lautropia dentalis</name>
    <dbReference type="NCBI Taxonomy" id="2490857"/>
    <lineage>
        <taxon>Bacteria</taxon>
        <taxon>Pseudomonadati</taxon>
        <taxon>Pseudomonadota</taxon>
        <taxon>Betaproteobacteria</taxon>
        <taxon>Burkholderiales</taxon>
        <taxon>Burkholderiaceae</taxon>
        <taxon>Lautropia</taxon>
    </lineage>
</organism>
<dbReference type="OrthoDB" id="5570801at2"/>
<protein>
    <recommendedName>
        <fullName evidence="9">Flagellar transcriptional regulator FlhC</fullName>
    </recommendedName>
</protein>
<comment type="subunit">
    <text evidence="9">Heterohexamer composed of two FlhC and four FlhD subunits. Each FlhC binds a FlhD dimer, forming a heterotrimer, and a hexamer assembles by dimerization of two heterotrimers.</text>
</comment>
<comment type="cofactor">
    <cofactor evidence="9">
        <name>Zn(2+)</name>
        <dbReference type="ChEBI" id="CHEBI:29105"/>
    </cofactor>
    <text evidence="9">Binds 1 zinc ion per subunit.</text>
</comment>
<accession>A0A426FR19</accession>
<dbReference type="NCBIfam" id="NF009365">
    <property type="entry name" value="PRK12722.1"/>
    <property type="match status" value="1"/>
</dbReference>
<dbReference type="GO" id="GO:0003677">
    <property type="term" value="F:DNA binding"/>
    <property type="evidence" value="ECO:0007669"/>
    <property type="project" value="UniProtKB-UniRule"/>
</dbReference>